<evidence type="ECO:0000313" key="10">
    <source>
        <dbReference type="Proteomes" id="UP001165136"/>
    </source>
</evidence>
<comment type="subcellular location">
    <subcellularLocation>
        <location evidence="1">Membrane</location>
        <topology evidence="1">Single-pass membrane protein</topology>
    </subcellularLocation>
</comment>
<keyword evidence="6" id="KW-0804">Transcription</keyword>
<dbReference type="GO" id="GO:0016989">
    <property type="term" value="F:sigma factor antagonist activity"/>
    <property type="evidence" value="ECO:0007669"/>
    <property type="project" value="TreeGrafter"/>
</dbReference>
<accession>A0A9W6VG89</accession>
<keyword evidence="3 7" id="KW-1133">Transmembrane helix</keyword>
<sequence>MSRPDDPFKTFDAAYVLGALSPEDREAFEQHLTECAECDRAVQEMAGLPGLLSQVTPEMLDDREAPTDLLPSALTRIRRARRRRALAVAGGWVTSVAAAAALVAVLMPSNASPPGTAMTPLGPYPVQAVAAVEPMPTGARVTMSCSYHGAAQGADYLLVALRADGTEAPLATWWADPDRTAQLSIGTSLSPGQIQALEIRTKNGRTVLRWNP</sequence>
<keyword evidence="5 7" id="KW-0472">Membrane</keyword>
<dbReference type="AlphaFoldDB" id="A0A9W6VG89"/>
<protein>
    <submittedName>
        <fullName evidence="9">Anti-sigma factor</fullName>
    </submittedName>
</protein>
<evidence type="ECO:0000256" key="6">
    <source>
        <dbReference type="ARBA" id="ARBA00023163"/>
    </source>
</evidence>
<dbReference type="EMBL" id="BSTI01000004">
    <property type="protein sequence ID" value="GLY65694.1"/>
    <property type="molecule type" value="Genomic_DNA"/>
</dbReference>
<evidence type="ECO:0000256" key="7">
    <source>
        <dbReference type="SAM" id="Phobius"/>
    </source>
</evidence>
<dbReference type="InterPro" id="IPR041916">
    <property type="entry name" value="Anti_sigma_zinc_sf"/>
</dbReference>
<dbReference type="PANTHER" id="PTHR37461:SF1">
    <property type="entry name" value="ANTI-SIGMA-K FACTOR RSKA"/>
    <property type="match status" value="1"/>
</dbReference>
<dbReference type="GO" id="GO:0006417">
    <property type="term" value="P:regulation of translation"/>
    <property type="evidence" value="ECO:0007669"/>
    <property type="project" value="TreeGrafter"/>
</dbReference>
<dbReference type="GO" id="GO:0016020">
    <property type="term" value="C:membrane"/>
    <property type="evidence" value="ECO:0007669"/>
    <property type="project" value="UniProtKB-SubCell"/>
</dbReference>
<dbReference type="Proteomes" id="UP001165136">
    <property type="component" value="Unassembled WGS sequence"/>
</dbReference>
<dbReference type="Pfam" id="PF13490">
    <property type="entry name" value="zf-HC2"/>
    <property type="match status" value="1"/>
</dbReference>
<gene>
    <name evidence="9" type="ORF">Atai01_23130</name>
</gene>
<evidence type="ECO:0000256" key="2">
    <source>
        <dbReference type="ARBA" id="ARBA00022692"/>
    </source>
</evidence>
<keyword evidence="4" id="KW-0805">Transcription regulation</keyword>
<keyword evidence="2 7" id="KW-0812">Transmembrane</keyword>
<proteinExistence type="predicted"/>
<evidence type="ECO:0000256" key="3">
    <source>
        <dbReference type="ARBA" id="ARBA00022989"/>
    </source>
</evidence>
<dbReference type="InterPro" id="IPR051474">
    <property type="entry name" value="Anti-sigma-K/W_factor"/>
</dbReference>
<evidence type="ECO:0000256" key="1">
    <source>
        <dbReference type="ARBA" id="ARBA00004167"/>
    </source>
</evidence>
<dbReference type="PANTHER" id="PTHR37461">
    <property type="entry name" value="ANTI-SIGMA-K FACTOR RSKA"/>
    <property type="match status" value="1"/>
</dbReference>
<dbReference type="RefSeq" id="WP_285486795.1">
    <property type="nucleotide sequence ID" value="NZ_BSTI01000004.1"/>
</dbReference>
<name>A0A9W6VG89_9PSEU</name>
<organism evidence="9 10">
    <name type="scientific">Amycolatopsis taiwanensis</name>
    <dbReference type="NCBI Taxonomy" id="342230"/>
    <lineage>
        <taxon>Bacteria</taxon>
        <taxon>Bacillati</taxon>
        <taxon>Actinomycetota</taxon>
        <taxon>Actinomycetes</taxon>
        <taxon>Pseudonocardiales</taxon>
        <taxon>Pseudonocardiaceae</taxon>
        <taxon>Amycolatopsis</taxon>
    </lineage>
</organism>
<comment type="caution">
    <text evidence="9">The sequence shown here is derived from an EMBL/GenBank/DDBJ whole genome shotgun (WGS) entry which is preliminary data.</text>
</comment>
<keyword evidence="10" id="KW-1185">Reference proteome</keyword>
<evidence type="ECO:0000256" key="5">
    <source>
        <dbReference type="ARBA" id="ARBA00023136"/>
    </source>
</evidence>
<reference evidence="9" key="1">
    <citation type="submission" date="2023-03" db="EMBL/GenBank/DDBJ databases">
        <title>Amycolatopsis taiwanensis NBRC 103393.</title>
        <authorList>
            <person name="Ichikawa N."/>
            <person name="Sato H."/>
            <person name="Tonouchi N."/>
        </authorList>
    </citation>
    <scope>NUCLEOTIDE SEQUENCE</scope>
    <source>
        <strain evidence="9">NBRC 103393</strain>
    </source>
</reference>
<dbReference type="Gene3D" id="1.10.10.1320">
    <property type="entry name" value="Anti-sigma factor, zinc-finger domain"/>
    <property type="match status" value="1"/>
</dbReference>
<evidence type="ECO:0000259" key="8">
    <source>
        <dbReference type="Pfam" id="PF13490"/>
    </source>
</evidence>
<evidence type="ECO:0000313" key="9">
    <source>
        <dbReference type="EMBL" id="GLY65694.1"/>
    </source>
</evidence>
<feature type="domain" description="Putative zinc-finger" evidence="8">
    <location>
        <begin position="14"/>
        <end position="38"/>
    </location>
</feature>
<feature type="transmembrane region" description="Helical" evidence="7">
    <location>
        <begin position="85"/>
        <end position="107"/>
    </location>
</feature>
<dbReference type="InterPro" id="IPR027383">
    <property type="entry name" value="Znf_put"/>
</dbReference>
<evidence type="ECO:0000256" key="4">
    <source>
        <dbReference type="ARBA" id="ARBA00023015"/>
    </source>
</evidence>